<dbReference type="EMBL" id="PGTB01000240">
    <property type="protein sequence ID" value="PJE34100.1"/>
    <property type="molecule type" value="Genomic_DNA"/>
</dbReference>
<dbReference type="InterPro" id="IPR002563">
    <property type="entry name" value="Flavin_Rdtase-like_dom"/>
</dbReference>
<dbReference type="InterPro" id="IPR012349">
    <property type="entry name" value="Split_barrel_FMN-bd"/>
</dbReference>
<dbReference type="Pfam" id="PF01613">
    <property type="entry name" value="Flavin_Reduct"/>
    <property type="match status" value="1"/>
</dbReference>
<evidence type="ECO:0000256" key="2">
    <source>
        <dbReference type="ARBA" id="ARBA00022630"/>
    </source>
</evidence>
<dbReference type="Proteomes" id="UP000231553">
    <property type="component" value="Unassembled WGS sequence"/>
</dbReference>
<keyword evidence="3" id="KW-0288">FMN</keyword>
<proteinExistence type="inferred from homology"/>
<reference evidence="6 7" key="1">
    <citation type="journal article" date="2018" name="Int. J. Syst. Evol. Microbiol.">
        <title>Pseudooceanicola lipolyticus sp. nov., a marine alphaproteobacterium, reclassification of Oceanicola flagellatus as Pseudooceanicola flagellatus comb. nov. and emended description of the genus Pseudooceanicola.</title>
        <authorList>
            <person name="Huang M.-M."/>
            <person name="Guo L.-L."/>
            <person name="Wu Y.-H."/>
            <person name="Lai Q.-L."/>
            <person name="Shao Z.-Z."/>
            <person name="Wang C.-S."/>
            <person name="Wu M."/>
            <person name="Xu X.-W."/>
        </authorList>
    </citation>
    <scope>NUCLEOTIDE SEQUENCE [LARGE SCALE GENOMIC DNA]</scope>
    <source>
        <strain evidence="6 7">157</strain>
    </source>
</reference>
<feature type="domain" description="Flavin reductase like" evidence="5">
    <location>
        <begin position="3"/>
        <end position="157"/>
    </location>
</feature>
<dbReference type="GO" id="GO:0010181">
    <property type="term" value="F:FMN binding"/>
    <property type="evidence" value="ECO:0007669"/>
    <property type="project" value="InterPro"/>
</dbReference>
<dbReference type="PANTHER" id="PTHR33798:SF5">
    <property type="entry name" value="FLAVIN REDUCTASE LIKE DOMAIN-CONTAINING PROTEIN"/>
    <property type="match status" value="1"/>
</dbReference>
<dbReference type="PANTHER" id="PTHR33798">
    <property type="entry name" value="FLAVOPROTEIN OXYGENASE"/>
    <property type="match status" value="1"/>
</dbReference>
<evidence type="ECO:0000256" key="3">
    <source>
        <dbReference type="ARBA" id="ARBA00022643"/>
    </source>
</evidence>
<comment type="caution">
    <text evidence="6">The sequence shown here is derived from an EMBL/GenBank/DDBJ whole genome shotgun (WGS) entry which is preliminary data.</text>
</comment>
<evidence type="ECO:0000256" key="4">
    <source>
        <dbReference type="ARBA" id="ARBA00038054"/>
    </source>
</evidence>
<protein>
    <submittedName>
        <fullName evidence="6">Flavin reductase family protein</fullName>
    </submittedName>
</protein>
<evidence type="ECO:0000313" key="7">
    <source>
        <dbReference type="Proteomes" id="UP000231553"/>
    </source>
</evidence>
<organism evidence="6 7">
    <name type="scientific">Pseudooceanicola lipolyticus</name>
    <dbReference type="NCBI Taxonomy" id="2029104"/>
    <lineage>
        <taxon>Bacteria</taxon>
        <taxon>Pseudomonadati</taxon>
        <taxon>Pseudomonadota</taxon>
        <taxon>Alphaproteobacteria</taxon>
        <taxon>Rhodobacterales</taxon>
        <taxon>Paracoccaceae</taxon>
        <taxon>Pseudooceanicola</taxon>
    </lineage>
</organism>
<dbReference type="OrthoDB" id="9783347at2"/>
<dbReference type="Gene3D" id="2.30.110.10">
    <property type="entry name" value="Electron Transport, Fmn-binding Protein, Chain A"/>
    <property type="match status" value="1"/>
</dbReference>
<keyword evidence="7" id="KW-1185">Reference proteome</keyword>
<gene>
    <name evidence="6" type="ORF">CVM52_24035</name>
</gene>
<comment type="similarity">
    <text evidence="4">Belongs to the flavoredoxin family.</text>
</comment>
<evidence type="ECO:0000256" key="1">
    <source>
        <dbReference type="ARBA" id="ARBA00001917"/>
    </source>
</evidence>
<dbReference type="AlphaFoldDB" id="A0A2M8IU84"/>
<evidence type="ECO:0000313" key="6">
    <source>
        <dbReference type="EMBL" id="PJE34100.1"/>
    </source>
</evidence>
<dbReference type="SMART" id="SM00903">
    <property type="entry name" value="Flavin_Reduct"/>
    <property type="match status" value="1"/>
</dbReference>
<evidence type="ECO:0000259" key="5">
    <source>
        <dbReference type="SMART" id="SM00903"/>
    </source>
</evidence>
<keyword evidence="2" id="KW-0285">Flavoprotein</keyword>
<name>A0A2M8IU84_9RHOB</name>
<sequence length="191" mass="20682">MVSTVTPRPIAWVTTQSPDGALNAAPYSFFNAMGPNPPTLALGLMHDPARGRKDTARNILDTGEFVVNLVPRALAEAMNVTAIDAPAQIDELALAGLSTLPSTKVRPPRIDGSPVQFECSLLSGVATGPKQMVVLGRIEAIHIADDKMLDPARNYVDTRGLDLVARLEGSQWYQQGGERFEMSRPVFDKDR</sequence>
<dbReference type="SUPFAM" id="SSF50475">
    <property type="entry name" value="FMN-binding split barrel"/>
    <property type="match status" value="1"/>
</dbReference>
<comment type="cofactor">
    <cofactor evidence="1">
        <name>FMN</name>
        <dbReference type="ChEBI" id="CHEBI:58210"/>
    </cofactor>
</comment>
<accession>A0A2M8IU84</accession>
<dbReference type="GO" id="GO:0016646">
    <property type="term" value="F:oxidoreductase activity, acting on the CH-NH group of donors, NAD or NADP as acceptor"/>
    <property type="evidence" value="ECO:0007669"/>
    <property type="project" value="UniProtKB-ARBA"/>
</dbReference>